<dbReference type="Gene3D" id="3.10.180.10">
    <property type="entry name" value="2,3-Dihydroxybiphenyl 1,2-Dioxygenase, domain 1"/>
    <property type="match status" value="1"/>
</dbReference>
<proteinExistence type="predicted"/>
<evidence type="ECO:0000259" key="1">
    <source>
        <dbReference type="PROSITE" id="PS51819"/>
    </source>
</evidence>
<organism evidence="2 3">
    <name type="scientific">Lentzea fradiae</name>
    <dbReference type="NCBI Taxonomy" id="200378"/>
    <lineage>
        <taxon>Bacteria</taxon>
        <taxon>Bacillati</taxon>
        <taxon>Actinomycetota</taxon>
        <taxon>Actinomycetes</taxon>
        <taxon>Pseudonocardiales</taxon>
        <taxon>Pseudonocardiaceae</taxon>
        <taxon>Lentzea</taxon>
    </lineage>
</organism>
<protein>
    <recommendedName>
        <fullName evidence="1">VOC domain-containing protein</fullName>
    </recommendedName>
</protein>
<feature type="domain" description="VOC" evidence="1">
    <location>
        <begin position="10"/>
        <end position="125"/>
    </location>
</feature>
<dbReference type="PANTHER" id="PTHR33993">
    <property type="entry name" value="GLYOXALASE-RELATED"/>
    <property type="match status" value="1"/>
</dbReference>
<dbReference type="PANTHER" id="PTHR33993:SF14">
    <property type="entry name" value="GB|AAF24581.1"/>
    <property type="match status" value="1"/>
</dbReference>
<name>A0A1G7UQ70_9PSEU</name>
<evidence type="ECO:0000313" key="3">
    <source>
        <dbReference type="Proteomes" id="UP000199623"/>
    </source>
</evidence>
<dbReference type="CDD" id="cd07247">
    <property type="entry name" value="SgaA_N_like"/>
    <property type="match status" value="1"/>
</dbReference>
<dbReference type="Pfam" id="PF00903">
    <property type="entry name" value="Glyoxalase"/>
    <property type="match status" value="1"/>
</dbReference>
<gene>
    <name evidence="2" type="ORF">SAMN05216553_108346</name>
</gene>
<dbReference type="SUPFAM" id="SSF54593">
    <property type="entry name" value="Glyoxalase/Bleomycin resistance protein/Dihydroxybiphenyl dioxygenase"/>
    <property type="match status" value="1"/>
</dbReference>
<dbReference type="RefSeq" id="WP_090051526.1">
    <property type="nucleotide sequence ID" value="NZ_FNCC01000008.1"/>
</dbReference>
<reference evidence="3" key="1">
    <citation type="submission" date="2016-10" db="EMBL/GenBank/DDBJ databases">
        <authorList>
            <person name="Varghese N."/>
            <person name="Submissions S."/>
        </authorList>
    </citation>
    <scope>NUCLEOTIDE SEQUENCE [LARGE SCALE GENOMIC DNA]</scope>
    <source>
        <strain evidence="3">CGMCC 4.3506</strain>
    </source>
</reference>
<dbReference type="OrthoDB" id="9793039at2"/>
<dbReference type="EMBL" id="FNCC01000008">
    <property type="protein sequence ID" value="SDG49656.1"/>
    <property type="molecule type" value="Genomic_DNA"/>
</dbReference>
<sequence>MADKRNRAGTIVGLDLTVPDAPGIRDFYAEVVGWKPEPLGMGAYDDYMMLAPDGNPVAGVCRKAGGNADLPPQWITYVAVDDLPASLEKVTARGGEVVRPAAGAGPGAFALIKDPAGATLALMQNPYPDGDDGR</sequence>
<keyword evidence="3" id="KW-1185">Reference proteome</keyword>
<dbReference type="InterPro" id="IPR029068">
    <property type="entry name" value="Glyas_Bleomycin-R_OHBP_Dase"/>
</dbReference>
<dbReference type="PROSITE" id="PS51819">
    <property type="entry name" value="VOC"/>
    <property type="match status" value="1"/>
</dbReference>
<dbReference type="InterPro" id="IPR052164">
    <property type="entry name" value="Anthracycline_SecMetBiosynth"/>
</dbReference>
<dbReference type="Proteomes" id="UP000199623">
    <property type="component" value="Unassembled WGS sequence"/>
</dbReference>
<dbReference type="InterPro" id="IPR037523">
    <property type="entry name" value="VOC_core"/>
</dbReference>
<evidence type="ECO:0000313" key="2">
    <source>
        <dbReference type="EMBL" id="SDG49656.1"/>
    </source>
</evidence>
<dbReference type="InterPro" id="IPR004360">
    <property type="entry name" value="Glyas_Fos-R_dOase_dom"/>
</dbReference>
<dbReference type="STRING" id="200378.SAMN05216553_108346"/>
<dbReference type="AlphaFoldDB" id="A0A1G7UQ70"/>
<accession>A0A1G7UQ70</accession>